<dbReference type="InterPro" id="IPR000719">
    <property type="entry name" value="Prot_kinase_dom"/>
</dbReference>
<dbReference type="PANTHER" id="PTHR13954">
    <property type="entry name" value="IRE1-RELATED"/>
    <property type="match status" value="1"/>
</dbReference>
<name>A0ABQ9YWR3_9CRUS</name>
<dbReference type="PROSITE" id="PS50011">
    <property type="entry name" value="PROTEIN_KINASE_DOM"/>
    <property type="match status" value="1"/>
</dbReference>
<feature type="binding site" evidence="3">
    <location>
        <position position="30"/>
    </location>
    <ligand>
        <name>ATP</name>
        <dbReference type="ChEBI" id="CHEBI:30616"/>
    </ligand>
</feature>
<keyword evidence="4" id="KW-0808">Transferase</keyword>
<dbReference type="SUPFAM" id="SSF56112">
    <property type="entry name" value="Protein kinase-like (PK-like)"/>
    <property type="match status" value="1"/>
</dbReference>
<keyword evidence="7" id="KW-1185">Reference proteome</keyword>
<organism evidence="6 7">
    <name type="scientific">Daphnia magna</name>
    <dbReference type="NCBI Taxonomy" id="35525"/>
    <lineage>
        <taxon>Eukaryota</taxon>
        <taxon>Metazoa</taxon>
        <taxon>Ecdysozoa</taxon>
        <taxon>Arthropoda</taxon>
        <taxon>Crustacea</taxon>
        <taxon>Branchiopoda</taxon>
        <taxon>Diplostraca</taxon>
        <taxon>Cladocera</taxon>
        <taxon>Anomopoda</taxon>
        <taxon>Daphniidae</taxon>
        <taxon>Daphnia</taxon>
    </lineage>
</organism>
<keyword evidence="4" id="KW-0418">Kinase</keyword>
<dbReference type="Proteomes" id="UP001234178">
    <property type="component" value="Unassembled WGS sequence"/>
</dbReference>
<keyword evidence="1 3" id="KW-0547">Nucleotide-binding</keyword>
<comment type="caution">
    <text evidence="6">The sequence shown here is derived from an EMBL/GenBank/DDBJ whole genome shotgun (WGS) entry which is preliminary data.</text>
</comment>
<gene>
    <name evidence="6" type="ORF">OUZ56_006760</name>
</gene>
<proteinExistence type="inferred from homology"/>
<dbReference type="PANTHER" id="PTHR13954:SF6">
    <property type="entry name" value="NON-SPECIFIC SERINE_THREONINE PROTEIN KINASE"/>
    <property type="match status" value="1"/>
</dbReference>
<evidence type="ECO:0000313" key="7">
    <source>
        <dbReference type="Proteomes" id="UP001234178"/>
    </source>
</evidence>
<keyword evidence="2 3" id="KW-0067">ATP-binding</keyword>
<sequence length="275" mass="31233">MDYNKKEVLGEGCSACVFRGTFNGEKVAVKRIQNFYLDEINNEREENTMRNLNHPNVLKLLDVQQDQNFKYLILELCVGTLFDYVKGAYKDKMPSEIDGMIQMTRGLHYIHSNCFVHRDIKPSNILISPTFILKISDFGFSRGVTGSGSFSMSSGPKGTRVYYSPEFISMEEKTIEEIKQIRADVSIDVFSLGCLFFNYLTKGGHPFANGERPNEVLTPANIKNGEKILNGTMGLPENHYAYVMIDGMTEKDPGIRLKLEQALETLNDVNRIERE</sequence>
<evidence type="ECO:0000259" key="5">
    <source>
        <dbReference type="PROSITE" id="PS50011"/>
    </source>
</evidence>
<dbReference type="SMART" id="SM00220">
    <property type="entry name" value="S_TKc"/>
    <property type="match status" value="1"/>
</dbReference>
<comment type="similarity">
    <text evidence="4">Belongs to the protein kinase superfamily.</text>
</comment>
<evidence type="ECO:0000313" key="6">
    <source>
        <dbReference type="EMBL" id="KAK4005036.1"/>
    </source>
</evidence>
<keyword evidence="4" id="KW-0723">Serine/threonine-protein kinase</keyword>
<reference evidence="6 7" key="1">
    <citation type="journal article" date="2023" name="Nucleic Acids Res.">
        <title>The hologenome of Daphnia magna reveals possible DNA methylation and microbiome-mediated evolution of the host genome.</title>
        <authorList>
            <person name="Chaturvedi A."/>
            <person name="Li X."/>
            <person name="Dhandapani V."/>
            <person name="Marshall H."/>
            <person name="Kissane S."/>
            <person name="Cuenca-Cambronero M."/>
            <person name="Asole G."/>
            <person name="Calvet F."/>
            <person name="Ruiz-Romero M."/>
            <person name="Marangio P."/>
            <person name="Guigo R."/>
            <person name="Rago D."/>
            <person name="Mirbahai L."/>
            <person name="Eastwood N."/>
            <person name="Colbourne J.K."/>
            <person name="Zhou J."/>
            <person name="Mallon E."/>
            <person name="Orsini L."/>
        </authorList>
    </citation>
    <scope>NUCLEOTIDE SEQUENCE [LARGE SCALE GENOMIC DNA]</scope>
    <source>
        <strain evidence="6">LRV0_1</strain>
    </source>
</reference>
<protein>
    <recommendedName>
        <fullName evidence="5">Protein kinase domain-containing protein</fullName>
    </recommendedName>
</protein>
<dbReference type="PROSITE" id="PS00107">
    <property type="entry name" value="PROTEIN_KINASE_ATP"/>
    <property type="match status" value="1"/>
</dbReference>
<dbReference type="Pfam" id="PF00069">
    <property type="entry name" value="Pkinase"/>
    <property type="match status" value="1"/>
</dbReference>
<dbReference type="Gene3D" id="1.10.510.10">
    <property type="entry name" value="Transferase(Phosphotransferase) domain 1"/>
    <property type="match status" value="1"/>
</dbReference>
<dbReference type="InterPro" id="IPR011009">
    <property type="entry name" value="Kinase-like_dom_sf"/>
</dbReference>
<evidence type="ECO:0000256" key="4">
    <source>
        <dbReference type="RuleBase" id="RU000304"/>
    </source>
</evidence>
<dbReference type="InterPro" id="IPR017441">
    <property type="entry name" value="Protein_kinase_ATP_BS"/>
</dbReference>
<dbReference type="EMBL" id="JAOYFB010000001">
    <property type="protein sequence ID" value="KAK4005036.1"/>
    <property type="molecule type" value="Genomic_DNA"/>
</dbReference>
<evidence type="ECO:0000256" key="2">
    <source>
        <dbReference type="ARBA" id="ARBA00022840"/>
    </source>
</evidence>
<dbReference type="InterPro" id="IPR008271">
    <property type="entry name" value="Ser/Thr_kinase_AS"/>
</dbReference>
<dbReference type="PIRSF" id="PIRSF000654">
    <property type="entry name" value="Integrin-linked_kinase"/>
    <property type="match status" value="1"/>
</dbReference>
<evidence type="ECO:0000256" key="3">
    <source>
        <dbReference type="PROSITE-ProRule" id="PRU10141"/>
    </source>
</evidence>
<evidence type="ECO:0000256" key="1">
    <source>
        <dbReference type="ARBA" id="ARBA00022741"/>
    </source>
</evidence>
<dbReference type="Gene3D" id="3.30.200.20">
    <property type="entry name" value="Phosphorylase Kinase, domain 1"/>
    <property type="match status" value="1"/>
</dbReference>
<accession>A0ABQ9YWR3</accession>
<dbReference type="InterPro" id="IPR045133">
    <property type="entry name" value="IRE1/2-like"/>
</dbReference>
<dbReference type="PROSITE" id="PS00108">
    <property type="entry name" value="PROTEIN_KINASE_ST"/>
    <property type="match status" value="1"/>
</dbReference>
<feature type="domain" description="Protein kinase" evidence="5">
    <location>
        <begin position="3"/>
        <end position="275"/>
    </location>
</feature>